<keyword evidence="3" id="KW-0964">Secreted</keyword>
<comment type="subcellular location">
    <subcellularLocation>
        <location evidence="1">Membrane</location>
    </subcellularLocation>
    <subcellularLocation>
        <location evidence="2">Secreted</location>
    </subcellularLocation>
</comment>
<dbReference type="SUPFAM" id="SSF161084">
    <property type="entry name" value="MAPEG domain-like"/>
    <property type="match status" value="1"/>
</dbReference>
<feature type="region of interest" description="Disordered" evidence="8">
    <location>
        <begin position="122"/>
        <end position="204"/>
    </location>
</feature>
<dbReference type="PRINTS" id="PR00007">
    <property type="entry name" value="COMPLEMNTC1Q"/>
</dbReference>
<dbReference type="Proteomes" id="UP000694865">
    <property type="component" value="Unplaced"/>
</dbReference>
<name>A0ABM0H036_SACKO</name>
<proteinExistence type="predicted"/>
<keyword evidence="5 9" id="KW-1133">Transmembrane helix</keyword>
<evidence type="ECO:0000256" key="3">
    <source>
        <dbReference type="ARBA" id="ARBA00022525"/>
    </source>
</evidence>
<gene>
    <name evidence="12" type="primary">LOC100374398</name>
</gene>
<dbReference type="GeneID" id="100374398"/>
<evidence type="ECO:0000313" key="12">
    <source>
        <dbReference type="RefSeq" id="XP_002741244.1"/>
    </source>
</evidence>
<keyword evidence="11" id="KW-1185">Reference proteome</keyword>
<feature type="compositionally biased region" description="Basic and acidic residues" evidence="8">
    <location>
        <begin position="184"/>
        <end position="193"/>
    </location>
</feature>
<evidence type="ECO:0000256" key="5">
    <source>
        <dbReference type="ARBA" id="ARBA00022989"/>
    </source>
</evidence>
<dbReference type="PROSITE" id="PS50871">
    <property type="entry name" value="C1Q"/>
    <property type="match status" value="1"/>
</dbReference>
<dbReference type="SMART" id="SM00110">
    <property type="entry name" value="C1Q"/>
    <property type="match status" value="1"/>
</dbReference>
<dbReference type="Pfam" id="PF00386">
    <property type="entry name" value="C1q"/>
    <property type="match status" value="1"/>
</dbReference>
<evidence type="ECO:0000256" key="6">
    <source>
        <dbReference type="ARBA" id="ARBA00023119"/>
    </source>
</evidence>
<evidence type="ECO:0000313" key="11">
    <source>
        <dbReference type="Proteomes" id="UP000694865"/>
    </source>
</evidence>
<organism evidence="11 12">
    <name type="scientific">Saccoglossus kowalevskii</name>
    <name type="common">Acorn worm</name>
    <dbReference type="NCBI Taxonomy" id="10224"/>
    <lineage>
        <taxon>Eukaryota</taxon>
        <taxon>Metazoa</taxon>
        <taxon>Hemichordata</taxon>
        <taxon>Enteropneusta</taxon>
        <taxon>Harrimaniidae</taxon>
        <taxon>Saccoglossus</taxon>
    </lineage>
</organism>
<evidence type="ECO:0000256" key="1">
    <source>
        <dbReference type="ARBA" id="ARBA00004370"/>
    </source>
</evidence>
<dbReference type="RefSeq" id="XP_002741244.1">
    <property type="nucleotide sequence ID" value="XM_002741198.1"/>
</dbReference>
<dbReference type="InterPro" id="IPR050392">
    <property type="entry name" value="Collagen/C1q_domain"/>
</dbReference>
<feature type="compositionally biased region" description="Basic and acidic residues" evidence="8">
    <location>
        <begin position="135"/>
        <end position="147"/>
    </location>
</feature>
<feature type="transmembrane region" description="Helical" evidence="9">
    <location>
        <begin position="12"/>
        <end position="29"/>
    </location>
</feature>
<dbReference type="SUPFAM" id="SSF49842">
    <property type="entry name" value="TNF-like"/>
    <property type="match status" value="1"/>
</dbReference>
<reference evidence="12" key="1">
    <citation type="submission" date="2025-08" db="UniProtKB">
        <authorList>
            <consortium name="RefSeq"/>
        </authorList>
    </citation>
    <scope>IDENTIFICATION</scope>
    <source>
        <tissue evidence="12">Testes</tissue>
    </source>
</reference>
<keyword evidence="7 9" id="KW-0472">Membrane</keyword>
<evidence type="ECO:0000256" key="9">
    <source>
        <dbReference type="SAM" id="Phobius"/>
    </source>
</evidence>
<dbReference type="Gene3D" id="2.60.120.40">
    <property type="match status" value="1"/>
</dbReference>
<evidence type="ECO:0000256" key="4">
    <source>
        <dbReference type="ARBA" id="ARBA00022692"/>
    </source>
</evidence>
<accession>A0ABM0H036</accession>
<protein>
    <submittedName>
        <fullName evidence="12">Complement C1q subcomponent subunit B-like</fullName>
    </submittedName>
</protein>
<feature type="domain" description="C1q" evidence="10">
    <location>
        <begin position="201"/>
        <end position="334"/>
    </location>
</feature>
<dbReference type="PANTHER" id="PTHR15427">
    <property type="entry name" value="EMILIN ELASTIN MICROFIBRIL INTERFACE-LOCATED PROTEIN ELASTIN MICROFIBRIL INTERFACER"/>
    <property type="match status" value="1"/>
</dbReference>
<evidence type="ECO:0000259" key="10">
    <source>
        <dbReference type="PROSITE" id="PS50871"/>
    </source>
</evidence>
<keyword evidence="6" id="KW-0176">Collagen</keyword>
<dbReference type="Pfam" id="PF01124">
    <property type="entry name" value="MAPEG"/>
    <property type="match status" value="1"/>
</dbReference>
<dbReference type="InterPro" id="IPR023352">
    <property type="entry name" value="MAPEG-like_dom_sf"/>
</dbReference>
<dbReference type="InterPro" id="IPR008983">
    <property type="entry name" value="Tumour_necrosis_fac-like_dom"/>
</dbReference>
<keyword evidence="4 9" id="KW-0812">Transmembrane</keyword>
<evidence type="ECO:0000256" key="2">
    <source>
        <dbReference type="ARBA" id="ARBA00004613"/>
    </source>
</evidence>
<sequence length="334" mass="36882">MTTVAIQPEFGYVIFTLFLSWVMIMYLGIRVGKARKQYNVKYPNMYSDKHPIFNCFQRGHQNAIDNEIKLEEWYVDHSCKNIILLIMLLIPKIFTKEENNAGQDHAWDVKYRCYGIPGIPGAPGIPGNPGLQGPRGDRGETGQKGDSDSNGTPGIPEPIQQGKKGDSGAHGTPGKIGPSGKPGVKGDKGDKGNAGDQRPIQTTSRVAFSVARTSRMGPLSNYQAVTYDKIYTNIGGHYNDSTGVFTCPSNGVYFFTMSALKQTSDSNLHVCFMRNQIQLTCAFSRTGAATNSIIIELYLGDEIWVRLREDYALYSNEGNRYATFSGYIINTDAE</sequence>
<dbReference type="InterPro" id="IPR001073">
    <property type="entry name" value="C1q_dom"/>
</dbReference>
<dbReference type="Gene3D" id="1.20.120.550">
    <property type="entry name" value="Membrane associated eicosanoid/glutathione metabolism-like domain"/>
    <property type="match status" value="1"/>
</dbReference>
<dbReference type="PANTHER" id="PTHR15427:SF52">
    <property type="entry name" value="C1Q DOMAIN-CONTAINING PROTEIN"/>
    <property type="match status" value="1"/>
</dbReference>
<evidence type="ECO:0000256" key="7">
    <source>
        <dbReference type="ARBA" id="ARBA00023136"/>
    </source>
</evidence>
<dbReference type="InterPro" id="IPR001129">
    <property type="entry name" value="Membr-assoc_MAPEG"/>
</dbReference>
<evidence type="ECO:0000256" key="8">
    <source>
        <dbReference type="SAM" id="MobiDB-lite"/>
    </source>
</evidence>